<feature type="transmembrane region" description="Helical" evidence="17">
    <location>
        <begin position="283"/>
        <end position="308"/>
    </location>
</feature>
<evidence type="ECO:0000256" key="5">
    <source>
        <dbReference type="ARBA" id="ARBA00022448"/>
    </source>
</evidence>
<dbReference type="GO" id="GO:0005743">
    <property type="term" value="C:mitochondrial inner membrane"/>
    <property type="evidence" value="ECO:0007669"/>
    <property type="project" value="UniProtKB-SubCell"/>
</dbReference>
<evidence type="ECO:0000256" key="9">
    <source>
        <dbReference type="ARBA" id="ARBA00022967"/>
    </source>
</evidence>
<comment type="function">
    <text evidence="17">Core subunit of the mitochondrial membrane respiratory chain NADH dehydrogenase (Complex I) which catalyzes electron transfer from NADH through the respiratory chain, using ubiquinone as an electron acceptor. Essential for the catalytic activity and assembly of complex I.</text>
</comment>
<keyword evidence="15 17" id="KW-0472">Membrane</keyword>
<name>W1IB84_9BIVA</name>
<keyword evidence="8 17" id="KW-0999">Mitochondrion inner membrane</keyword>
<keyword evidence="14 17" id="KW-0496">Mitochondrion</keyword>
<evidence type="ECO:0000256" key="4">
    <source>
        <dbReference type="ARBA" id="ARBA00021008"/>
    </source>
</evidence>
<evidence type="ECO:0000256" key="2">
    <source>
        <dbReference type="ARBA" id="ARBA00007012"/>
    </source>
</evidence>
<dbReference type="Pfam" id="PF00361">
    <property type="entry name" value="Proton_antipo_M"/>
    <property type="match status" value="1"/>
</dbReference>
<dbReference type="InterPro" id="IPR050175">
    <property type="entry name" value="Complex_I_Subunit_2"/>
</dbReference>
<evidence type="ECO:0000256" key="11">
    <source>
        <dbReference type="ARBA" id="ARBA00022989"/>
    </source>
</evidence>
<feature type="transmembrane region" description="Helical" evidence="17">
    <location>
        <begin position="43"/>
        <end position="62"/>
    </location>
</feature>
<evidence type="ECO:0000256" key="6">
    <source>
        <dbReference type="ARBA" id="ARBA00022660"/>
    </source>
</evidence>
<keyword evidence="12 17" id="KW-0520">NAD</keyword>
<feature type="domain" description="NADH:quinone oxidoreductase/Mrp antiporter transmembrane" evidence="18">
    <location>
        <begin position="102"/>
        <end position="295"/>
    </location>
</feature>
<evidence type="ECO:0000259" key="18">
    <source>
        <dbReference type="Pfam" id="PF00361"/>
    </source>
</evidence>
<evidence type="ECO:0000256" key="1">
    <source>
        <dbReference type="ARBA" id="ARBA00004448"/>
    </source>
</evidence>
<dbReference type="PRINTS" id="PR01436">
    <property type="entry name" value="NADHDHGNASE2"/>
</dbReference>
<evidence type="ECO:0000256" key="15">
    <source>
        <dbReference type="ARBA" id="ARBA00023136"/>
    </source>
</evidence>
<feature type="transmembrane region" description="Helical" evidence="17">
    <location>
        <begin position="329"/>
        <end position="351"/>
    </location>
</feature>
<evidence type="ECO:0000256" key="17">
    <source>
        <dbReference type="RuleBase" id="RU003403"/>
    </source>
</evidence>
<comment type="subcellular location">
    <subcellularLocation>
        <location evidence="1 17">Mitochondrion inner membrane</location>
        <topology evidence="1 17">Multi-pass membrane protein</topology>
    </subcellularLocation>
</comment>
<organism evidence="19">
    <name type="scientific">Lutraria rhynchaena</name>
    <dbReference type="NCBI Taxonomy" id="1380851"/>
    <lineage>
        <taxon>Eukaryota</taxon>
        <taxon>Metazoa</taxon>
        <taxon>Spiralia</taxon>
        <taxon>Lophotrochozoa</taxon>
        <taxon>Mollusca</taxon>
        <taxon>Bivalvia</taxon>
        <taxon>Autobranchia</taxon>
        <taxon>Heteroconchia</taxon>
        <taxon>Euheterodonta</taxon>
        <taxon>Imparidentia</taxon>
        <taxon>Neoheterodontei</taxon>
        <taxon>Venerida</taxon>
        <taxon>Mactroidea</taxon>
        <taxon>Mactridae</taxon>
        <taxon>Lutraria</taxon>
    </lineage>
</organism>
<comment type="similarity">
    <text evidence="2 17">Belongs to the complex I subunit 2 family.</text>
</comment>
<evidence type="ECO:0000256" key="10">
    <source>
        <dbReference type="ARBA" id="ARBA00022982"/>
    </source>
</evidence>
<feature type="transmembrane region" description="Helical" evidence="17">
    <location>
        <begin position="12"/>
        <end position="37"/>
    </location>
</feature>
<feature type="transmembrane region" description="Helical" evidence="17">
    <location>
        <begin position="243"/>
        <end position="263"/>
    </location>
</feature>
<comment type="catalytic activity">
    <reaction evidence="16 17">
        <text>a ubiquinone + NADH + 5 H(+)(in) = a ubiquinol + NAD(+) + 4 H(+)(out)</text>
        <dbReference type="Rhea" id="RHEA:29091"/>
        <dbReference type="Rhea" id="RHEA-COMP:9565"/>
        <dbReference type="Rhea" id="RHEA-COMP:9566"/>
        <dbReference type="ChEBI" id="CHEBI:15378"/>
        <dbReference type="ChEBI" id="CHEBI:16389"/>
        <dbReference type="ChEBI" id="CHEBI:17976"/>
        <dbReference type="ChEBI" id="CHEBI:57540"/>
        <dbReference type="ChEBI" id="CHEBI:57945"/>
        <dbReference type="EC" id="7.1.1.2"/>
    </reaction>
</comment>
<geneLocation type="mitochondrion" evidence="19"/>
<feature type="transmembrane region" description="Helical" evidence="17">
    <location>
        <begin position="213"/>
        <end position="236"/>
    </location>
</feature>
<evidence type="ECO:0000256" key="13">
    <source>
        <dbReference type="ARBA" id="ARBA00023075"/>
    </source>
</evidence>
<dbReference type="AlphaFoldDB" id="W1IB84"/>
<feature type="transmembrane region" description="Helical" evidence="17">
    <location>
        <begin position="185"/>
        <end position="207"/>
    </location>
</feature>
<evidence type="ECO:0000256" key="16">
    <source>
        <dbReference type="ARBA" id="ARBA00049551"/>
    </source>
</evidence>
<reference evidence="19" key="2">
    <citation type="journal article" date="2014" name="Mitochondrial DNA">
        <title>The complete mitogenome of the marine bivalve Lutraria rhynchaena Jonas 1844 (Heterodonta: Bivalvia: Mactridae).</title>
        <authorList>
            <person name="Gan H.M."/>
            <person name="Tan M.H."/>
            <person name="Thai B.T."/>
            <person name="Austin C.M."/>
        </authorList>
    </citation>
    <scope>NUCLEOTIDE SEQUENCE</scope>
    <source>
        <strain evidence="19">VD8</strain>
    </source>
</reference>
<evidence type="ECO:0000313" key="19">
    <source>
        <dbReference type="EMBL" id="CDL72583.1"/>
    </source>
</evidence>
<evidence type="ECO:0000256" key="7">
    <source>
        <dbReference type="ARBA" id="ARBA00022692"/>
    </source>
</evidence>
<feature type="transmembrane region" description="Helical" evidence="17">
    <location>
        <begin position="154"/>
        <end position="178"/>
    </location>
</feature>
<keyword evidence="11 17" id="KW-1133">Transmembrane helix</keyword>
<keyword evidence="10 17" id="KW-0249">Electron transport</keyword>
<keyword evidence="7 17" id="KW-0812">Transmembrane</keyword>
<dbReference type="EMBL" id="HG799089">
    <property type="protein sequence ID" value="CDL72583.1"/>
    <property type="molecule type" value="Genomic_DNA"/>
</dbReference>
<evidence type="ECO:0000256" key="14">
    <source>
        <dbReference type="ARBA" id="ARBA00023128"/>
    </source>
</evidence>
<feature type="transmembrane region" description="Helical" evidence="17">
    <location>
        <begin position="129"/>
        <end position="148"/>
    </location>
</feature>
<dbReference type="PANTHER" id="PTHR46552:SF1">
    <property type="entry name" value="NADH-UBIQUINONE OXIDOREDUCTASE CHAIN 2"/>
    <property type="match status" value="1"/>
</dbReference>
<keyword evidence="9 17" id="KW-1278">Translocase</keyword>
<keyword evidence="6 17" id="KW-0679">Respiratory chain</keyword>
<evidence type="ECO:0000256" key="8">
    <source>
        <dbReference type="ARBA" id="ARBA00022792"/>
    </source>
</evidence>
<keyword evidence="5" id="KW-0813">Transport</keyword>
<accession>W1IB84</accession>
<dbReference type="InterPro" id="IPR003917">
    <property type="entry name" value="NADH_UbQ_OxRdtase_chain2"/>
</dbReference>
<evidence type="ECO:0000256" key="3">
    <source>
        <dbReference type="ARBA" id="ARBA00012944"/>
    </source>
</evidence>
<proteinExistence type="inferred from homology"/>
<reference evidence="19" key="1">
    <citation type="submission" date="2013-12" db="EMBL/GenBank/DDBJ databases">
        <authorList>
            <person name="Gan H."/>
        </authorList>
    </citation>
    <scope>NUCLEOTIDE SEQUENCE</scope>
    <source>
        <strain evidence="19">VD8</strain>
    </source>
</reference>
<dbReference type="InterPro" id="IPR001750">
    <property type="entry name" value="ND/Mrp_TM"/>
</dbReference>
<keyword evidence="13 17" id="KW-0830">Ubiquinone</keyword>
<evidence type="ECO:0000256" key="12">
    <source>
        <dbReference type="ARBA" id="ARBA00023027"/>
    </source>
</evidence>
<feature type="transmembrane region" description="Helical" evidence="17">
    <location>
        <begin position="74"/>
        <end position="97"/>
    </location>
</feature>
<protein>
    <recommendedName>
        <fullName evidence="4 17">NADH-ubiquinone oxidoreductase chain 2</fullName>
        <ecNumber evidence="3 17">7.1.1.2</ecNumber>
    </recommendedName>
</protein>
<feature type="transmembrane region" description="Helical" evidence="17">
    <location>
        <begin position="103"/>
        <end position="122"/>
    </location>
</feature>
<gene>
    <name evidence="19" type="primary">nad2</name>
</gene>
<sequence>MRFSWVGAVFWVVYLVLCSYSSVMFMVSVLVGIIISLSSMSMLSVWVGMEVGFLGVIGVMSGQSMGEVESTMKYFIVQVLGSLCFLLGVMVGCGGVFLGSELILMVVGLCFKVGLFPFHFWVPAVMSQVSWWGCFIIGVFQKVVPLWVFSNMGVGGYLLSGVELVVMVTALLGCLGGLGVLHFRVLFAFSSLIHTGFMVILSLVSLFGFFLYLLVYFFLNIGLVLCMWSAGVYSVLDVLKVRGVLVEVLLLSVSLYALSLAGLPPFSGCFLKVYFLNLCWSSFPLVCLVLVFSSGVSLYFYLSMFLSLSMMSGSKGLSVSSKIKILSSWYFVLSLVLNLLGGLPLFMMVGVL</sequence>
<dbReference type="EC" id="7.1.1.2" evidence="3 17"/>
<dbReference type="PANTHER" id="PTHR46552">
    <property type="entry name" value="NADH-UBIQUINONE OXIDOREDUCTASE CHAIN 2"/>
    <property type="match status" value="1"/>
</dbReference>
<dbReference type="GO" id="GO:0008137">
    <property type="term" value="F:NADH dehydrogenase (ubiquinone) activity"/>
    <property type="evidence" value="ECO:0007669"/>
    <property type="project" value="UniProtKB-EC"/>
</dbReference>
<dbReference type="GO" id="GO:0006120">
    <property type="term" value="P:mitochondrial electron transport, NADH to ubiquinone"/>
    <property type="evidence" value="ECO:0007669"/>
    <property type="project" value="InterPro"/>
</dbReference>